<dbReference type="NCBIfam" id="TIGR00104">
    <property type="entry name" value="tRNA_TsaA"/>
    <property type="match status" value="1"/>
</dbReference>
<dbReference type="InterPro" id="IPR036414">
    <property type="entry name" value="YaeB_N_sf"/>
</dbReference>
<dbReference type="CDD" id="cd09281">
    <property type="entry name" value="UPF0066"/>
    <property type="match status" value="1"/>
</dbReference>
<evidence type="ECO:0000256" key="4">
    <source>
        <dbReference type="SAM" id="Phobius"/>
    </source>
</evidence>
<dbReference type="PANTHER" id="PTHR12818:SF0">
    <property type="entry name" value="TRNA (ADENINE(37)-N6)-METHYLTRANSFERASE"/>
    <property type="match status" value="1"/>
</dbReference>
<evidence type="ECO:0000256" key="1">
    <source>
        <dbReference type="ARBA" id="ARBA00022691"/>
    </source>
</evidence>
<dbReference type="EMBL" id="GBBI01003488">
    <property type="protein sequence ID" value="JAC15224.1"/>
    <property type="molecule type" value="mRNA"/>
</dbReference>
<comment type="similarity">
    <text evidence="2">Belongs to the tRNA methyltransferase O family.</text>
</comment>
<accession>A0A023F2H7</accession>
<dbReference type="Gene3D" id="2.40.30.70">
    <property type="entry name" value="YaeB-like"/>
    <property type="match status" value="1"/>
</dbReference>
<evidence type="ECO:0000256" key="3">
    <source>
        <dbReference type="SAM" id="Coils"/>
    </source>
</evidence>
<keyword evidence="4" id="KW-0472">Membrane</keyword>
<protein>
    <submittedName>
        <fullName evidence="6">Putative nef-associated protein 1</fullName>
    </submittedName>
</protein>
<name>A0A023F2H7_TRIIF</name>
<feature type="coiled-coil region" evidence="3">
    <location>
        <begin position="2"/>
        <end position="29"/>
    </location>
</feature>
<dbReference type="SUPFAM" id="SSF118196">
    <property type="entry name" value="YaeB-like"/>
    <property type="match status" value="1"/>
</dbReference>
<feature type="non-terminal residue" evidence="6">
    <location>
        <position position="1"/>
    </location>
</feature>
<keyword evidence="4" id="KW-0812">Transmembrane</keyword>
<feature type="domain" description="TsaA-like" evidence="5">
    <location>
        <begin position="82"/>
        <end position="220"/>
    </location>
</feature>
<dbReference type="InterPro" id="IPR040372">
    <property type="entry name" value="YaeB-like"/>
</dbReference>
<keyword evidence="1" id="KW-0949">S-adenosyl-L-methionine</keyword>
<sequence>DIDKLRKELQIARSEINNLREQIRVLKLTNKREVESVVTKLKTWKCGSCKASKEVLSNEESVNNSSDCRSDVTDREDTLVVLSPIGRLSTEFPCKKGVPRQPGLVPSCKGSLTISGSVFTNPQHSLDGLSAFSHMWIIFYFDRNETKHIHAKVSPPRLNGEKTGVFATRSPHRPCPIGLSLVQIDHIEGSTVYFSGVDMVDGTLVLDIKPYIPQYDDPTGSVEVYDGGLLSTCDSVSLFAFPLCNPGCREAPDGQESDLEQVAAPHATPVSQGVRVAGWVCPKSNQLRVNLSAEAERSLALLEKMDVWPIIEGVLREDPRSVYLKQRYINQFYTFLISDLHVSCKFNDNEKYVIYLLYLLLTCIISIHLNLFHLNLISIQIQLIIKTILPVSTS</sequence>
<reference evidence="6" key="1">
    <citation type="journal article" date="2014" name="PLoS Negl. Trop. Dis.">
        <title>An updated insight into the Sialotranscriptome of Triatoma infestans: developmental stage and geographic variations.</title>
        <authorList>
            <person name="Schwarz A."/>
            <person name="Medrano-Mercado N."/>
            <person name="Schaub G.A."/>
            <person name="Struchiner C.J."/>
            <person name="Bargues M.D."/>
            <person name="Levy M.Z."/>
            <person name="Ribeiro J.M."/>
        </authorList>
    </citation>
    <scope>NUCLEOTIDE SEQUENCE</scope>
    <source>
        <strain evidence="6">Chile</strain>
        <tissue evidence="6">Salivary glands</tissue>
    </source>
</reference>
<dbReference type="InterPro" id="IPR036413">
    <property type="entry name" value="YaeB-like_sf"/>
</dbReference>
<proteinExistence type="evidence at transcript level"/>
<evidence type="ECO:0000313" key="6">
    <source>
        <dbReference type="EMBL" id="JAC15224.1"/>
    </source>
</evidence>
<evidence type="ECO:0000256" key="2">
    <source>
        <dbReference type="ARBA" id="ARBA00033753"/>
    </source>
</evidence>
<dbReference type="Gene3D" id="3.30.2310.10">
    <property type="entry name" value="YaeB-like"/>
    <property type="match status" value="1"/>
</dbReference>
<feature type="transmembrane region" description="Helical" evidence="4">
    <location>
        <begin position="352"/>
        <end position="372"/>
    </location>
</feature>
<dbReference type="PROSITE" id="PS51668">
    <property type="entry name" value="TSAA_2"/>
    <property type="match status" value="1"/>
</dbReference>
<evidence type="ECO:0000259" key="5">
    <source>
        <dbReference type="PROSITE" id="PS51668"/>
    </source>
</evidence>
<dbReference type="Pfam" id="PF01980">
    <property type="entry name" value="TrmO_N"/>
    <property type="match status" value="1"/>
</dbReference>
<dbReference type="PANTHER" id="PTHR12818">
    <property type="entry name" value="TRNA (ADENINE(37)-N6)-METHYLTRANSFERASE"/>
    <property type="match status" value="1"/>
</dbReference>
<dbReference type="InterPro" id="IPR023370">
    <property type="entry name" value="TrmO-like_N"/>
</dbReference>
<keyword evidence="4" id="KW-1133">Transmembrane helix</keyword>
<organism evidence="6">
    <name type="scientific">Triatoma infestans</name>
    <name type="common">Assassin bug</name>
    <dbReference type="NCBI Taxonomy" id="30076"/>
    <lineage>
        <taxon>Eukaryota</taxon>
        <taxon>Metazoa</taxon>
        <taxon>Ecdysozoa</taxon>
        <taxon>Arthropoda</taxon>
        <taxon>Hexapoda</taxon>
        <taxon>Insecta</taxon>
        <taxon>Pterygota</taxon>
        <taxon>Neoptera</taxon>
        <taxon>Paraneoptera</taxon>
        <taxon>Hemiptera</taxon>
        <taxon>Heteroptera</taxon>
        <taxon>Panheteroptera</taxon>
        <taxon>Cimicomorpha</taxon>
        <taxon>Reduviidae</taxon>
        <taxon>Triatominae</taxon>
        <taxon>Triatoma</taxon>
    </lineage>
</organism>
<keyword evidence="3" id="KW-0175">Coiled coil</keyword>
<dbReference type="AlphaFoldDB" id="A0A023F2H7"/>